<evidence type="ECO:0000313" key="1">
    <source>
        <dbReference type="EMBL" id="GAT56148.1"/>
    </source>
</evidence>
<organism evidence="1 2">
    <name type="scientific">Mycena chlorophos</name>
    <name type="common">Agaric fungus</name>
    <name type="synonym">Agaricus chlorophos</name>
    <dbReference type="NCBI Taxonomy" id="658473"/>
    <lineage>
        <taxon>Eukaryota</taxon>
        <taxon>Fungi</taxon>
        <taxon>Dikarya</taxon>
        <taxon>Basidiomycota</taxon>
        <taxon>Agaricomycotina</taxon>
        <taxon>Agaricomycetes</taxon>
        <taxon>Agaricomycetidae</taxon>
        <taxon>Agaricales</taxon>
        <taxon>Marasmiineae</taxon>
        <taxon>Mycenaceae</taxon>
        <taxon>Mycena</taxon>
    </lineage>
</organism>
<protein>
    <recommendedName>
        <fullName evidence="3">F-box domain-containing protein</fullName>
    </recommendedName>
</protein>
<sequence length="521" mass="58445">METTLSVNDTFYDILAQYAAPGFERQARPLLAEAEATLARIESQIQALVVARDRQRARIAALKYAVSPIRMVPAEILTKIFRMASGDVQVPWYGAGYRNGHGNGAFKSVFRLASICAYWRQLVISDPRLWTNPIRVNATNATTSYAEMVALLLKRSQPHPVRITLVTSDVKKPVSAAVVKAVLACVDRWLTIHIDCNIMPFLEDSFPAPELLRSADIHLQMRSRDPVSSLFRNALQLRDLELDITDFAKLPMPWVQLRTLVLHDYHQSPLLLSSLAQCIALETLRLDAVGWAPDEHNSSNAGTPVCLPCLKNLDLRIQCSDASTDTNFTPFFAYFTFLALKALKINLDFVARIPELGPAFAPFLGRCTNLKFLEITNSEMDSDDLDAILLNIPSLTSLHLCCCFDCVEDRFFERLTYDPTNPRPAAPCLTHINLEVVHDNFTEDAIRAMVRSRWWTDAELVPPRRGVARWKSISVLNDDGQGMAITDEFKAFIDEIRAEGLELDVYTNRDDIDSEAGEGSD</sequence>
<name>A0ABQ0LYE7_MYCCL</name>
<evidence type="ECO:0008006" key="3">
    <source>
        <dbReference type="Google" id="ProtNLM"/>
    </source>
</evidence>
<reference evidence="1" key="1">
    <citation type="submission" date="2014-09" db="EMBL/GenBank/DDBJ databases">
        <title>Genome sequence of the luminous mushroom Mycena chlorophos for searching fungal bioluminescence genes.</title>
        <authorList>
            <person name="Tanaka Y."/>
            <person name="Kasuga D."/>
            <person name="Oba Y."/>
            <person name="Hase S."/>
            <person name="Sato K."/>
            <person name="Oba Y."/>
            <person name="Sakakibara Y."/>
        </authorList>
    </citation>
    <scope>NUCLEOTIDE SEQUENCE</scope>
</reference>
<dbReference type="Gene3D" id="1.20.1280.50">
    <property type="match status" value="1"/>
</dbReference>
<accession>A0ABQ0LYE7</accession>
<proteinExistence type="predicted"/>
<dbReference type="SUPFAM" id="SSF52047">
    <property type="entry name" value="RNI-like"/>
    <property type="match status" value="1"/>
</dbReference>
<dbReference type="Proteomes" id="UP000815677">
    <property type="component" value="Unassembled WGS sequence"/>
</dbReference>
<dbReference type="InterPro" id="IPR032675">
    <property type="entry name" value="LRR_dom_sf"/>
</dbReference>
<gene>
    <name evidence="1" type="ORF">MCHLO_12835</name>
</gene>
<dbReference type="EMBL" id="DF849258">
    <property type="protein sequence ID" value="GAT56148.1"/>
    <property type="molecule type" value="Genomic_DNA"/>
</dbReference>
<evidence type="ECO:0000313" key="2">
    <source>
        <dbReference type="Proteomes" id="UP000815677"/>
    </source>
</evidence>
<dbReference type="Gene3D" id="3.80.10.10">
    <property type="entry name" value="Ribonuclease Inhibitor"/>
    <property type="match status" value="1"/>
</dbReference>
<keyword evidence="2" id="KW-1185">Reference proteome</keyword>